<gene>
    <name evidence="1" type="ORF">GOEFS_109_00070</name>
</gene>
<protein>
    <submittedName>
        <fullName evidence="1">Uncharacterized protein</fullName>
    </submittedName>
</protein>
<reference evidence="1 2" key="1">
    <citation type="submission" date="2011-12" db="EMBL/GenBank/DDBJ databases">
        <title>Whole genome shotgun sequence of Gordonia effusa NBRC 100432.</title>
        <authorList>
            <person name="Yoshida I."/>
            <person name="Takarada H."/>
            <person name="Hosoyama A."/>
            <person name="Tsuchikane K."/>
            <person name="Katsumata H."/>
            <person name="Yamazaki S."/>
            <person name="Fujita N."/>
        </authorList>
    </citation>
    <scope>NUCLEOTIDE SEQUENCE [LARGE SCALE GENOMIC DNA]</scope>
    <source>
        <strain evidence="1 2">NBRC 100432</strain>
    </source>
</reference>
<name>H0R5B1_9ACTN</name>
<evidence type="ECO:0000313" key="2">
    <source>
        <dbReference type="Proteomes" id="UP000035034"/>
    </source>
</evidence>
<dbReference type="EMBL" id="BAEH01000109">
    <property type="protein sequence ID" value="GAB20262.1"/>
    <property type="molecule type" value="Genomic_DNA"/>
</dbReference>
<keyword evidence="2" id="KW-1185">Reference proteome</keyword>
<dbReference type="AlphaFoldDB" id="H0R5B1"/>
<sequence length="129" mass="14188">MTTKRSGMTGTDPLVVHDDIRHGVNRFRPLGEDSAAGQFTLRVARSTASFTAPTLLALAEQARTQHQTIHSDTATPPIYHRVDDEYRWWTGQITGAPSDMATRVRQYAAWLYGVSVSHVTVSGGPPPTR</sequence>
<accession>H0R5B1</accession>
<proteinExistence type="predicted"/>
<comment type="caution">
    <text evidence="1">The sequence shown here is derived from an EMBL/GenBank/DDBJ whole genome shotgun (WGS) entry which is preliminary data.</text>
</comment>
<dbReference type="STRING" id="1077974.GOEFS_109_00070"/>
<evidence type="ECO:0000313" key="1">
    <source>
        <dbReference type="EMBL" id="GAB20262.1"/>
    </source>
</evidence>
<organism evidence="1 2">
    <name type="scientific">Gordonia effusa NBRC 100432</name>
    <dbReference type="NCBI Taxonomy" id="1077974"/>
    <lineage>
        <taxon>Bacteria</taxon>
        <taxon>Bacillati</taxon>
        <taxon>Actinomycetota</taxon>
        <taxon>Actinomycetes</taxon>
        <taxon>Mycobacteriales</taxon>
        <taxon>Gordoniaceae</taxon>
        <taxon>Gordonia</taxon>
    </lineage>
</organism>
<dbReference type="Proteomes" id="UP000035034">
    <property type="component" value="Unassembled WGS sequence"/>
</dbReference>